<reference evidence="1" key="1">
    <citation type="journal article" date="2014" name="Genome Announc.">
        <title>Draft genome sequence of Rhodosporidium toruloides CECT1137, an oleaginous yeast of biotechnological interest.</title>
        <authorList>
            <person name="Morin N."/>
            <person name="Calcas X."/>
            <person name="Devillers H."/>
            <person name="Durrens P."/>
            <person name="Sherman D.J."/>
            <person name="Nicaud J.-M."/>
            <person name="Neuveglise C."/>
        </authorList>
    </citation>
    <scope>NUCLEOTIDE SEQUENCE</scope>
    <source>
        <strain evidence="1">CECT1137</strain>
    </source>
</reference>
<accession>A0A061AVJ7</accession>
<dbReference type="InterPro" id="IPR036291">
    <property type="entry name" value="NAD(P)-bd_dom_sf"/>
</dbReference>
<dbReference type="InterPro" id="IPR051783">
    <property type="entry name" value="NAD(P)-dependent_oxidoreduct"/>
</dbReference>
<name>A0A061AVJ7_RHOTO</name>
<dbReference type="EMBL" id="LK052941">
    <property type="protein sequence ID" value="CDR41578.1"/>
    <property type="molecule type" value="Genomic_DNA"/>
</dbReference>
<dbReference type="PANTHER" id="PTHR48079">
    <property type="entry name" value="PROTEIN YEEZ"/>
    <property type="match status" value="1"/>
</dbReference>
<dbReference type="GO" id="GO:0005737">
    <property type="term" value="C:cytoplasm"/>
    <property type="evidence" value="ECO:0007669"/>
    <property type="project" value="TreeGrafter"/>
</dbReference>
<gene>
    <name evidence="1" type="ORF">RHTO0S_06e03136g</name>
</gene>
<dbReference type="GO" id="GO:0004029">
    <property type="term" value="F:aldehyde dehydrogenase (NAD+) activity"/>
    <property type="evidence" value="ECO:0007669"/>
    <property type="project" value="TreeGrafter"/>
</dbReference>
<protein>
    <submittedName>
        <fullName evidence="1">RHTO0S06e03136g1_1</fullName>
    </submittedName>
</protein>
<organism evidence="1">
    <name type="scientific">Rhodotorula toruloides</name>
    <name type="common">Yeast</name>
    <name type="synonym">Rhodosporidium toruloides</name>
    <dbReference type="NCBI Taxonomy" id="5286"/>
    <lineage>
        <taxon>Eukaryota</taxon>
        <taxon>Fungi</taxon>
        <taxon>Dikarya</taxon>
        <taxon>Basidiomycota</taxon>
        <taxon>Pucciniomycotina</taxon>
        <taxon>Microbotryomycetes</taxon>
        <taxon>Sporidiobolales</taxon>
        <taxon>Sporidiobolaceae</taxon>
        <taxon>Rhodotorula</taxon>
    </lineage>
</organism>
<dbReference type="AlphaFoldDB" id="A0A061AVJ7"/>
<proteinExistence type="predicted"/>
<evidence type="ECO:0000313" key="1">
    <source>
        <dbReference type="EMBL" id="CDR41578.1"/>
    </source>
</evidence>
<dbReference type="OrthoDB" id="10262413at2759"/>
<dbReference type="PANTHER" id="PTHR48079:SF6">
    <property type="entry name" value="NAD(P)-BINDING DOMAIN-CONTAINING PROTEIN-RELATED"/>
    <property type="match status" value="1"/>
</dbReference>
<sequence length="317" mass="35039">MSKSLFLLGTGYIGGSVLVALLDKGEYTISALCRDEKKADKLREMGVRPVMGELSSDEVISKEAAASDIIMHIATADDLPSVKSILKGLSQRDSSKPPAIYIHTSGTGVLTVPTHPDDITFNDKDPAKFDKLIPDHAPHREIDLTIKRAVEEGKLNAKVSIILPPCIYGIGTGPFNQISIQIPRWIKESIKEGKVINHGPQNYWRNIHIRNLVTAYLTLLSHLEQTTASPPLYIIAETGGHRWGDLGILLDKLLKERGLIKGEMVEDPEGSTETETGTQSRSKAEWLHEWGWKVEPEETIEESMAEEIGFMRKTGAI</sequence>
<dbReference type="SUPFAM" id="SSF51735">
    <property type="entry name" value="NAD(P)-binding Rossmann-fold domains"/>
    <property type="match status" value="1"/>
</dbReference>
<dbReference type="Gene3D" id="3.40.50.720">
    <property type="entry name" value="NAD(P)-binding Rossmann-like Domain"/>
    <property type="match status" value="1"/>
</dbReference>